<comment type="subcellular location">
    <subcellularLocation>
        <location evidence="1">Membrane</location>
        <topology evidence="1">Multi-pass membrane protein</topology>
    </subcellularLocation>
</comment>
<dbReference type="EMBL" id="PNCG01000005">
    <property type="protein sequence ID" value="TMP87554.1"/>
    <property type="molecule type" value="Genomic_DNA"/>
</dbReference>
<evidence type="ECO:0000256" key="3">
    <source>
        <dbReference type="ARBA" id="ARBA00022692"/>
    </source>
</evidence>
<protein>
    <submittedName>
        <fullName evidence="7">Lysoplasmalogenase</fullName>
    </submittedName>
</protein>
<dbReference type="AlphaFoldDB" id="A0A5S3Z5M4"/>
<evidence type="ECO:0000256" key="6">
    <source>
        <dbReference type="SAM" id="Phobius"/>
    </source>
</evidence>
<dbReference type="GO" id="GO:0016787">
    <property type="term" value="F:hydrolase activity"/>
    <property type="evidence" value="ECO:0007669"/>
    <property type="project" value="TreeGrafter"/>
</dbReference>
<name>A0A5S3Z5M4_9GAMM</name>
<dbReference type="PANTHER" id="PTHR31885">
    <property type="entry name" value="GH04784P"/>
    <property type="match status" value="1"/>
</dbReference>
<proteinExistence type="inferred from homology"/>
<feature type="transmembrane region" description="Helical" evidence="6">
    <location>
        <begin position="105"/>
        <end position="123"/>
    </location>
</feature>
<feature type="transmembrane region" description="Helical" evidence="6">
    <location>
        <begin position="135"/>
        <end position="154"/>
    </location>
</feature>
<dbReference type="PANTHER" id="PTHR31885:SF6">
    <property type="entry name" value="GH04784P"/>
    <property type="match status" value="1"/>
</dbReference>
<comment type="similarity">
    <text evidence="2">Belongs to the TMEM86 family.</text>
</comment>
<gene>
    <name evidence="7" type="ORF">CWC05_06770</name>
</gene>
<evidence type="ECO:0000313" key="7">
    <source>
        <dbReference type="EMBL" id="TMP87554.1"/>
    </source>
</evidence>
<keyword evidence="4 6" id="KW-1133">Transmembrane helix</keyword>
<feature type="transmembrane region" description="Helical" evidence="6">
    <location>
        <begin position="160"/>
        <end position="181"/>
    </location>
</feature>
<keyword evidence="5 6" id="KW-0472">Membrane</keyword>
<dbReference type="GO" id="GO:0016020">
    <property type="term" value="C:membrane"/>
    <property type="evidence" value="ECO:0007669"/>
    <property type="project" value="UniProtKB-SubCell"/>
</dbReference>
<sequence>MLFHTLLLLIFVSACTHIIADSRHSSALCYVFKPLTTVLIAVLAYTQTSALTLIEYWVFAGLVFSLLGDIFLMLKKDYFLQGLVAFFIAHLAYIIAFIYNTEFVLSPLLLVALVIYASVLIRLLDKHLDALRGPVYAYAAVLSLMVLASYIFWQSSGYPLSVYAFIGALLFMVSDSILAYGRFVKSYQWTQPMLLATYYLAQSCIALSVTHQG</sequence>
<evidence type="ECO:0000256" key="2">
    <source>
        <dbReference type="ARBA" id="ARBA00007375"/>
    </source>
</evidence>
<evidence type="ECO:0000256" key="5">
    <source>
        <dbReference type="ARBA" id="ARBA00023136"/>
    </source>
</evidence>
<evidence type="ECO:0000256" key="1">
    <source>
        <dbReference type="ARBA" id="ARBA00004141"/>
    </source>
</evidence>
<keyword evidence="3 6" id="KW-0812">Transmembrane</keyword>
<accession>A0A5S3Z5M4</accession>
<dbReference type="Proteomes" id="UP000305874">
    <property type="component" value="Unassembled WGS sequence"/>
</dbReference>
<dbReference type="RefSeq" id="WP_138547755.1">
    <property type="nucleotide sequence ID" value="NZ_PNCG01000005.1"/>
</dbReference>
<evidence type="ECO:0000313" key="8">
    <source>
        <dbReference type="Proteomes" id="UP000305874"/>
    </source>
</evidence>
<feature type="transmembrane region" description="Helical" evidence="6">
    <location>
        <begin position="79"/>
        <end position="99"/>
    </location>
</feature>
<reference evidence="7 8" key="1">
    <citation type="submission" date="2017-12" db="EMBL/GenBank/DDBJ databases">
        <authorList>
            <person name="Paulsen S."/>
            <person name="Gram L.K."/>
        </authorList>
    </citation>
    <scope>NUCLEOTIDE SEQUENCE [LARGE SCALE GENOMIC DNA]</scope>
    <source>
        <strain evidence="7 8">S2897</strain>
    </source>
</reference>
<evidence type="ECO:0000256" key="4">
    <source>
        <dbReference type="ARBA" id="ARBA00022989"/>
    </source>
</evidence>
<reference evidence="8" key="2">
    <citation type="submission" date="2019-06" db="EMBL/GenBank/DDBJ databases">
        <title>Co-occurence of chitin degradation, pigmentation and bioactivity in marine Pseudoalteromonas.</title>
        <authorList>
            <person name="Sonnenschein E.C."/>
            <person name="Bech P.K."/>
        </authorList>
    </citation>
    <scope>NUCLEOTIDE SEQUENCE [LARGE SCALE GENOMIC DNA]</scope>
    <source>
        <strain evidence="8">S2897</strain>
    </source>
</reference>
<feature type="transmembrane region" description="Helical" evidence="6">
    <location>
        <begin position="44"/>
        <end position="67"/>
    </location>
</feature>
<dbReference type="Pfam" id="PF07947">
    <property type="entry name" value="YhhN"/>
    <property type="match status" value="1"/>
</dbReference>
<comment type="caution">
    <text evidence="7">The sequence shown here is derived from an EMBL/GenBank/DDBJ whole genome shotgun (WGS) entry which is preliminary data.</text>
</comment>
<organism evidence="7 8">
    <name type="scientific">Pseudoalteromonas ruthenica</name>
    <dbReference type="NCBI Taxonomy" id="151081"/>
    <lineage>
        <taxon>Bacteria</taxon>
        <taxon>Pseudomonadati</taxon>
        <taxon>Pseudomonadota</taxon>
        <taxon>Gammaproteobacteria</taxon>
        <taxon>Alteromonadales</taxon>
        <taxon>Pseudoalteromonadaceae</taxon>
        <taxon>Pseudoalteromonas</taxon>
    </lineage>
</organism>
<dbReference type="InterPro" id="IPR012506">
    <property type="entry name" value="TMEM86B-like"/>
</dbReference>